<accession>A0A0L0F6H8</accession>
<feature type="compositionally biased region" description="Polar residues" evidence="1">
    <location>
        <begin position="150"/>
        <end position="160"/>
    </location>
</feature>
<sequence>MVRSHDNRVLANRIACTTGLVRSYTAVRAGLLMSAYGGAVVVKCRQSHKLAEIVETDRSEDLDVGLGIPELSAVPSAVAVGARARAENHTSTHTHTHSLHAHSADHPFQQAPVHVGVECGEGGTWDERGHELVEVGERTDRSILPVPTEFTDSLSPRNGNSGHGSAVPERNSDRNTYTSRGAEINRDVNRDEPALLTMAELEIEQGIDWGADERPTAGTVESAYSHASTPSAHTHTEHGVDGLNGPPTYMGEGADGGVYAHTDVRHTGTSQALQTHRLEDGEIRNDIERHAVSADGCTHTPPTQGLNEWVHEEGIDWEGSLERERGGSSPHTRTHEDLYANAVGDKYADTHADTYASAHAQADRRVGSGYASLDTHTQTHKLTKAQKRNMAAAEKEMTQHHTDAYNSTGNRSNEGNQHHANNQTENTQYLDYVEQAFYAATHPDQMLQVLEVVLDVTVRRT</sequence>
<evidence type="ECO:0000313" key="3">
    <source>
        <dbReference type="Proteomes" id="UP000054560"/>
    </source>
</evidence>
<dbReference type="EMBL" id="KQ247212">
    <property type="protein sequence ID" value="KNC72342.1"/>
    <property type="molecule type" value="Genomic_DNA"/>
</dbReference>
<organism evidence="2 3">
    <name type="scientific">Sphaeroforma arctica JP610</name>
    <dbReference type="NCBI Taxonomy" id="667725"/>
    <lineage>
        <taxon>Eukaryota</taxon>
        <taxon>Ichthyosporea</taxon>
        <taxon>Ichthyophonida</taxon>
        <taxon>Sphaeroforma</taxon>
    </lineage>
</organism>
<feature type="region of interest" description="Disordered" evidence="1">
    <location>
        <begin position="220"/>
        <end position="255"/>
    </location>
</feature>
<dbReference type="RefSeq" id="XP_014146244.1">
    <property type="nucleotide sequence ID" value="XM_014290769.1"/>
</dbReference>
<keyword evidence="3" id="KW-1185">Reference proteome</keyword>
<name>A0A0L0F6H8_9EUKA</name>
<dbReference type="AlphaFoldDB" id="A0A0L0F6H8"/>
<proteinExistence type="predicted"/>
<protein>
    <submittedName>
        <fullName evidence="2">Uncharacterized protein</fullName>
    </submittedName>
</protein>
<dbReference type="Proteomes" id="UP000054560">
    <property type="component" value="Unassembled WGS sequence"/>
</dbReference>
<feature type="region of interest" description="Disordered" evidence="1">
    <location>
        <begin position="139"/>
        <end position="191"/>
    </location>
</feature>
<feature type="compositionally biased region" description="Polar residues" evidence="1">
    <location>
        <begin position="404"/>
        <end position="421"/>
    </location>
</feature>
<gene>
    <name evidence="2" type="ORF">SARC_15104</name>
</gene>
<evidence type="ECO:0000256" key="1">
    <source>
        <dbReference type="SAM" id="MobiDB-lite"/>
    </source>
</evidence>
<evidence type="ECO:0000313" key="2">
    <source>
        <dbReference type="EMBL" id="KNC72342.1"/>
    </source>
</evidence>
<feature type="region of interest" description="Disordered" evidence="1">
    <location>
        <begin position="401"/>
        <end position="421"/>
    </location>
</feature>
<dbReference type="GeneID" id="25915608"/>
<reference evidence="2 3" key="1">
    <citation type="submission" date="2011-02" db="EMBL/GenBank/DDBJ databases">
        <title>The Genome Sequence of Sphaeroforma arctica JP610.</title>
        <authorList>
            <consortium name="The Broad Institute Genome Sequencing Platform"/>
            <person name="Russ C."/>
            <person name="Cuomo C."/>
            <person name="Young S.K."/>
            <person name="Zeng Q."/>
            <person name="Gargeya S."/>
            <person name="Alvarado L."/>
            <person name="Berlin A."/>
            <person name="Chapman S.B."/>
            <person name="Chen Z."/>
            <person name="Freedman E."/>
            <person name="Gellesch M."/>
            <person name="Goldberg J."/>
            <person name="Griggs A."/>
            <person name="Gujja S."/>
            <person name="Heilman E."/>
            <person name="Heiman D."/>
            <person name="Howarth C."/>
            <person name="Mehta T."/>
            <person name="Neiman D."/>
            <person name="Pearson M."/>
            <person name="Roberts A."/>
            <person name="Saif S."/>
            <person name="Shea T."/>
            <person name="Shenoy N."/>
            <person name="Sisk P."/>
            <person name="Stolte C."/>
            <person name="Sykes S."/>
            <person name="White J."/>
            <person name="Yandava C."/>
            <person name="Burger G."/>
            <person name="Gray M.W."/>
            <person name="Holland P.W.H."/>
            <person name="King N."/>
            <person name="Lang F.B.F."/>
            <person name="Roger A.J."/>
            <person name="Ruiz-Trillo I."/>
            <person name="Haas B."/>
            <person name="Nusbaum C."/>
            <person name="Birren B."/>
        </authorList>
    </citation>
    <scope>NUCLEOTIDE SEQUENCE [LARGE SCALE GENOMIC DNA]</scope>
    <source>
        <strain evidence="2 3">JP610</strain>
    </source>
</reference>